<evidence type="ECO:0000256" key="3">
    <source>
        <dbReference type="ARBA" id="ARBA00022723"/>
    </source>
</evidence>
<proteinExistence type="inferred from homology"/>
<gene>
    <name evidence="14" type="primary">LOC111181073</name>
</gene>
<dbReference type="GO" id="GO:0008270">
    <property type="term" value="F:zinc ion binding"/>
    <property type="evidence" value="ECO:0007669"/>
    <property type="project" value="UniProtKB-KW"/>
</dbReference>
<sequence>MLPKEYARKRRERKELEFGMALSQERLTFEDVAIEFTQEEWECLDPAQRALYSDVMVETYRNLISLGKIQETEAFFYQEESRHLERLLVSRRVHTGEKPYQCNDCGKVFSQYGTLASLQRVHTGEKPYECNECGMAFSQKPYLQVHCRIHTGEKPFK</sequence>
<feature type="domain" description="C2H2-type" evidence="11">
    <location>
        <begin position="128"/>
        <end position="155"/>
    </location>
</feature>
<keyword evidence="7" id="KW-0805">Transcription regulation</keyword>
<dbReference type="Proteomes" id="UP000248483">
    <property type="component" value="Unplaced"/>
</dbReference>
<comment type="subcellular location">
    <subcellularLocation>
        <location evidence="1">Nucleus</location>
    </subcellularLocation>
</comment>
<dbReference type="AlphaFoldDB" id="A0A7F8KC42"/>
<dbReference type="Gene3D" id="3.30.160.60">
    <property type="entry name" value="Classic Zinc Finger"/>
    <property type="match status" value="2"/>
</dbReference>
<keyword evidence="9" id="KW-0539">Nucleus</keyword>
<evidence type="ECO:0000313" key="14">
    <source>
        <dbReference type="RefSeq" id="XP_030617272.1"/>
    </source>
</evidence>
<evidence type="ECO:0000259" key="11">
    <source>
        <dbReference type="PROSITE" id="PS50157"/>
    </source>
</evidence>
<dbReference type="GO" id="GO:0006355">
    <property type="term" value="P:regulation of DNA-templated transcription"/>
    <property type="evidence" value="ECO:0007669"/>
    <property type="project" value="InterPro"/>
</dbReference>
<feature type="domain" description="KRAB" evidence="12">
    <location>
        <begin position="27"/>
        <end position="99"/>
    </location>
</feature>
<evidence type="ECO:0000256" key="5">
    <source>
        <dbReference type="ARBA" id="ARBA00022771"/>
    </source>
</evidence>
<dbReference type="PROSITE" id="PS50157">
    <property type="entry name" value="ZINC_FINGER_C2H2_2"/>
    <property type="match status" value="2"/>
</dbReference>
<dbReference type="InterPro" id="IPR036236">
    <property type="entry name" value="Znf_C2H2_sf"/>
</dbReference>
<keyword evidence="3" id="KW-0479">Metal-binding</keyword>
<reference evidence="14" key="1">
    <citation type="submission" date="2025-08" db="UniProtKB">
        <authorList>
            <consortium name="RefSeq"/>
        </authorList>
    </citation>
    <scope>IDENTIFICATION</scope>
    <source>
        <tissue evidence="14">Blood</tissue>
    </source>
</reference>
<dbReference type="RefSeq" id="XP_030617272.1">
    <property type="nucleotide sequence ID" value="XM_030761412.1"/>
</dbReference>
<dbReference type="SMART" id="SM00355">
    <property type="entry name" value="ZnF_C2H2"/>
    <property type="match status" value="2"/>
</dbReference>
<dbReference type="SUPFAM" id="SSF57667">
    <property type="entry name" value="beta-beta-alpha zinc fingers"/>
    <property type="match status" value="1"/>
</dbReference>
<feature type="domain" description="C2H2-type" evidence="11">
    <location>
        <begin position="100"/>
        <end position="127"/>
    </location>
</feature>
<keyword evidence="13" id="KW-1185">Reference proteome</keyword>
<dbReference type="Pfam" id="PF01352">
    <property type="entry name" value="KRAB"/>
    <property type="match status" value="1"/>
</dbReference>
<evidence type="ECO:0000256" key="8">
    <source>
        <dbReference type="ARBA" id="ARBA00023163"/>
    </source>
</evidence>
<evidence type="ECO:0000313" key="13">
    <source>
        <dbReference type="Proteomes" id="UP000248483"/>
    </source>
</evidence>
<dbReference type="FunFam" id="3.30.160.60:FF:002343">
    <property type="entry name" value="Zinc finger protein 33A"/>
    <property type="match status" value="1"/>
</dbReference>
<dbReference type="PANTHER" id="PTHR23234:SF10">
    <property type="entry name" value="RIKEN CDNA 6720489N17 GENE-RELATED"/>
    <property type="match status" value="1"/>
</dbReference>
<evidence type="ECO:0000256" key="4">
    <source>
        <dbReference type="ARBA" id="ARBA00022737"/>
    </source>
</evidence>
<dbReference type="Gene3D" id="6.10.140.140">
    <property type="match status" value="1"/>
</dbReference>
<evidence type="ECO:0000256" key="6">
    <source>
        <dbReference type="ARBA" id="ARBA00022833"/>
    </source>
</evidence>
<evidence type="ECO:0000256" key="2">
    <source>
        <dbReference type="ARBA" id="ARBA00006991"/>
    </source>
</evidence>
<evidence type="ECO:0000256" key="10">
    <source>
        <dbReference type="PROSITE-ProRule" id="PRU00042"/>
    </source>
</evidence>
<accession>A0A7F8KC42</accession>
<dbReference type="GO" id="GO:0005634">
    <property type="term" value="C:nucleus"/>
    <property type="evidence" value="ECO:0007669"/>
    <property type="project" value="UniProtKB-SubCell"/>
</dbReference>
<dbReference type="Pfam" id="PF00096">
    <property type="entry name" value="zf-C2H2"/>
    <property type="match status" value="2"/>
</dbReference>
<dbReference type="PANTHER" id="PTHR23234">
    <property type="entry name" value="ZNF44 PROTEIN"/>
    <property type="match status" value="1"/>
</dbReference>
<name>A0A7F8KC42_DELLE</name>
<dbReference type="CDD" id="cd07765">
    <property type="entry name" value="KRAB_A-box"/>
    <property type="match status" value="1"/>
</dbReference>
<dbReference type="GeneID" id="111181073"/>
<dbReference type="InterPro" id="IPR013087">
    <property type="entry name" value="Znf_C2H2_type"/>
</dbReference>
<evidence type="ECO:0000256" key="1">
    <source>
        <dbReference type="ARBA" id="ARBA00004123"/>
    </source>
</evidence>
<keyword evidence="8" id="KW-0804">Transcription</keyword>
<dbReference type="InterPro" id="IPR001909">
    <property type="entry name" value="KRAB"/>
</dbReference>
<evidence type="ECO:0000256" key="7">
    <source>
        <dbReference type="ARBA" id="ARBA00023015"/>
    </source>
</evidence>
<organism evidence="13 14">
    <name type="scientific">Delphinapterus leucas</name>
    <name type="common">Beluga whale</name>
    <dbReference type="NCBI Taxonomy" id="9749"/>
    <lineage>
        <taxon>Eukaryota</taxon>
        <taxon>Metazoa</taxon>
        <taxon>Chordata</taxon>
        <taxon>Craniata</taxon>
        <taxon>Vertebrata</taxon>
        <taxon>Euteleostomi</taxon>
        <taxon>Mammalia</taxon>
        <taxon>Eutheria</taxon>
        <taxon>Laurasiatheria</taxon>
        <taxon>Artiodactyla</taxon>
        <taxon>Whippomorpha</taxon>
        <taxon>Cetacea</taxon>
        <taxon>Odontoceti</taxon>
        <taxon>Monodontidae</taxon>
        <taxon>Delphinapterus</taxon>
    </lineage>
</organism>
<dbReference type="SMART" id="SM00349">
    <property type="entry name" value="KRAB"/>
    <property type="match status" value="1"/>
</dbReference>
<comment type="similarity">
    <text evidence="2">Belongs to the krueppel C2H2-type zinc-finger protein family.</text>
</comment>
<evidence type="ECO:0000256" key="9">
    <source>
        <dbReference type="ARBA" id="ARBA00023242"/>
    </source>
</evidence>
<dbReference type="SUPFAM" id="SSF109640">
    <property type="entry name" value="KRAB domain (Kruppel-associated box)"/>
    <property type="match status" value="1"/>
</dbReference>
<dbReference type="PROSITE" id="PS00028">
    <property type="entry name" value="ZINC_FINGER_C2H2_1"/>
    <property type="match status" value="1"/>
</dbReference>
<dbReference type="PROSITE" id="PS50805">
    <property type="entry name" value="KRAB"/>
    <property type="match status" value="1"/>
</dbReference>
<dbReference type="KEGG" id="dle:111181073"/>
<keyword evidence="6" id="KW-0862">Zinc</keyword>
<keyword evidence="4" id="KW-0677">Repeat</keyword>
<keyword evidence="5 10" id="KW-0863">Zinc-finger</keyword>
<dbReference type="InterPro" id="IPR036051">
    <property type="entry name" value="KRAB_dom_sf"/>
</dbReference>
<evidence type="ECO:0000259" key="12">
    <source>
        <dbReference type="PROSITE" id="PS50805"/>
    </source>
</evidence>
<dbReference type="InterPro" id="IPR050758">
    <property type="entry name" value="Znf_C2H2-type"/>
</dbReference>
<dbReference type="InParanoid" id="A0A7F8KC42"/>
<dbReference type="FunFam" id="3.30.160.60:FF:000622">
    <property type="entry name" value="zinc finger protein 26 isoform X3"/>
    <property type="match status" value="1"/>
</dbReference>
<protein>
    <submittedName>
        <fullName evidence="14">Zinc finger protein 480-like</fullName>
    </submittedName>
</protein>